<reference evidence="2" key="1">
    <citation type="submission" date="2021-03" db="EMBL/GenBank/DDBJ databases">
        <title>Leucobacter chromiisoli sp. nov., isolated from chromium-containing soil of chemical plant.</title>
        <authorList>
            <person name="Xu Z."/>
        </authorList>
    </citation>
    <scope>NUCLEOTIDE SEQUENCE</scope>
    <source>
        <strain evidence="2">A2</strain>
    </source>
</reference>
<dbReference type="InterPro" id="IPR010093">
    <property type="entry name" value="SinI_DNA-bd"/>
</dbReference>
<dbReference type="SUPFAM" id="SSF46955">
    <property type="entry name" value="Putative DNA-binding domain"/>
    <property type="match status" value="1"/>
</dbReference>
<protein>
    <submittedName>
        <fullName evidence="2">Helix-turn-helix domain-containing protein</fullName>
    </submittedName>
</protein>
<dbReference type="Pfam" id="PF12728">
    <property type="entry name" value="HTH_17"/>
    <property type="match status" value="1"/>
</dbReference>
<dbReference type="InterPro" id="IPR009061">
    <property type="entry name" value="DNA-bd_dom_put_sf"/>
</dbReference>
<dbReference type="AlphaFoldDB" id="A0A939RUN6"/>
<accession>A0A939RUN6</accession>
<dbReference type="Proteomes" id="UP000664398">
    <property type="component" value="Unassembled WGS sequence"/>
</dbReference>
<dbReference type="InterPro" id="IPR041657">
    <property type="entry name" value="HTH_17"/>
</dbReference>
<dbReference type="EMBL" id="JAGDYL010000021">
    <property type="protein sequence ID" value="MBO1805970.1"/>
    <property type="molecule type" value="Genomic_DNA"/>
</dbReference>
<evidence type="ECO:0000259" key="1">
    <source>
        <dbReference type="Pfam" id="PF12728"/>
    </source>
</evidence>
<sequence>MSTTIQEVDTLASLRASKALTITRKEAAAALGVDPRTVTVGIEDGTIPAIKLGRRIVIPRAKFLALFGEMEPAND</sequence>
<evidence type="ECO:0000313" key="3">
    <source>
        <dbReference type="Proteomes" id="UP000664398"/>
    </source>
</evidence>
<gene>
    <name evidence="2" type="ORF">J4H91_11685</name>
</gene>
<dbReference type="RefSeq" id="WP_208046441.1">
    <property type="nucleotide sequence ID" value="NZ_JAGDYL010000021.1"/>
</dbReference>
<organism evidence="2 3">
    <name type="scientific">Leucobacter ruminantium</name>
    <dbReference type="NCBI Taxonomy" id="1289170"/>
    <lineage>
        <taxon>Bacteria</taxon>
        <taxon>Bacillati</taxon>
        <taxon>Actinomycetota</taxon>
        <taxon>Actinomycetes</taxon>
        <taxon>Micrococcales</taxon>
        <taxon>Microbacteriaceae</taxon>
        <taxon>Leucobacter</taxon>
    </lineage>
</organism>
<proteinExistence type="predicted"/>
<keyword evidence="3" id="KW-1185">Reference proteome</keyword>
<feature type="domain" description="Helix-turn-helix" evidence="1">
    <location>
        <begin position="23"/>
        <end position="66"/>
    </location>
</feature>
<dbReference type="NCBIfam" id="TIGR01764">
    <property type="entry name" value="excise"/>
    <property type="match status" value="1"/>
</dbReference>
<dbReference type="GO" id="GO:0003677">
    <property type="term" value="F:DNA binding"/>
    <property type="evidence" value="ECO:0007669"/>
    <property type="project" value="InterPro"/>
</dbReference>
<name>A0A939RUN6_9MICO</name>
<comment type="caution">
    <text evidence="2">The sequence shown here is derived from an EMBL/GenBank/DDBJ whole genome shotgun (WGS) entry which is preliminary data.</text>
</comment>
<evidence type="ECO:0000313" key="2">
    <source>
        <dbReference type="EMBL" id="MBO1805970.1"/>
    </source>
</evidence>